<comment type="catalytic activity">
    <reaction evidence="10">
        <text>5-phospho-beta-D-ribosylamine + glycine + ATP = N(1)-(5-phospho-beta-D-ribosyl)glycinamide + ADP + phosphate + H(+)</text>
        <dbReference type="Rhea" id="RHEA:17453"/>
        <dbReference type="ChEBI" id="CHEBI:15378"/>
        <dbReference type="ChEBI" id="CHEBI:30616"/>
        <dbReference type="ChEBI" id="CHEBI:43474"/>
        <dbReference type="ChEBI" id="CHEBI:57305"/>
        <dbReference type="ChEBI" id="CHEBI:58681"/>
        <dbReference type="ChEBI" id="CHEBI:143788"/>
        <dbReference type="ChEBI" id="CHEBI:456216"/>
        <dbReference type="EC" id="6.3.4.13"/>
    </reaction>
</comment>
<reference evidence="13 14" key="1">
    <citation type="submission" date="2011-11" db="EMBL/GenBank/DDBJ databases">
        <title>Complete sequence of Granulicella mallensis MP5ACTX8.</title>
        <authorList>
            <consortium name="US DOE Joint Genome Institute"/>
            <person name="Lucas S."/>
            <person name="Copeland A."/>
            <person name="Lapidus A."/>
            <person name="Cheng J.-F."/>
            <person name="Goodwin L."/>
            <person name="Pitluck S."/>
            <person name="Peters L."/>
            <person name="Lu M."/>
            <person name="Detter J.C."/>
            <person name="Han C."/>
            <person name="Tapia R."/>
            <person name="Land M."/>
            <person name="Hauser L."/>
            <person name="Kyrpides N."/>
            <person name="Ivanova N."/>
            <person name="Mikhailova N."/>
            <person name="Pagani I."/>
            <person name="Rawat S."/>
            <person name="Mannisto M."/>
            <person name="Haggblom M."/>
            <person name="Woyke T."/>
        </authorList>
    </citation>
    <scope>NUCLEOTIDE SEQUENCE [LARGE SCALE GENOMIC DNA]</scope>
    <source>
        <strain evidence="14">ATCC BAA-1857 / DSM 23137 / MP5ACTX8</strain>
    </source>
</reference>
<dbReference type="EC" id="6.3.4.13" evidence="2 10"/>
<dbReference type="HAMAP" id="MF_00138">
    <property type="entry name" value="GARS"/>
    <property type="match status" value="1"/>
</dbReference>
<dbReference type="InterPro" id="IPR011761">
    <property type="entry name" value="ATP-grasp"/>
</dbReference>
<dbReference type="InterPro" id="IPR020561">
    <property type="entry name" value="PRibGlycinamid_synth_ATP-grasp"/>
</dbReference>
<dbReference type="KEGG" id="gma:AciX8_3638"/>
<evidence type="ECO:0000313" key="13">
    <source>
        <dbReference type="EMBL" id="AEU37926.1"/>
    </source>
</evidence>
<keyword evidence="4 11" id="KW-0547">Nucleotide-binding</keyword>
<dbReference type="InterPro" id="IPR016185">
    <property type="entry name" value="PreATP-grasp_dom_sf"/>
</dbReference>
<dbReference type="NCBIfam" id="TIGR00877">
    <property type="entry name" value="purD"/>
    <property type="match status" value="1"/>
</dbReference>
<dbReference type="Gene3D" id="3.30.470.20">
    <property type="entry name" value="ATP-grasp fold, B domain"/>
    <property type="match status" value="1"/>
</dbReference>
<evidence type="ECO:0000256" key="8">
    <source>
        <dbReference type="ARBA" id="ARBA00042242"/>
    </source>
</evidence>
<dbReference type="EMBL" id="CP003130">
    <property type="protein sequence ID" value="AEU37926.1"/>
    <property type="molecule type" value="Genomic_DNA"/>
</dbReference>
<evidence type="ECO:0000259" key="12">
    <source>
        <dbReference type="PROSITE" id="PS50975"/>
    </source>
</evidence>
<keyword evidence="14" id="KW-1185">Reference proteome</keyword>
<comment type="pathway">
    <text evidence="1 10">Purine metabolism; IMP biosynthesis via de novo pathway; N(1)-(5-phospho-D-ribosyl)glycinamide from 5-phospho-alpha-D-ribose 1-diphosphate: step 2/2.</text>
</comment>
<evidence type="ECO:0000256" key="11">
    <source>
        <dbReference type="PROSITE-ProRule" id="PRU00409"/>
    </source>
</evidence>
<dbReference type="Gene3D" id="3.40.50.20">
    <property type="match status" value="1"/>
</dbReference>
<dbReference type="InterPro" id="IPR020562">
    <property type="entry name" value="PRibGlycinamide_synth_N"/>
</dbReference>
<dbReference type="HOGENOM" id="CLU_027420_3_0_0"/>
<dbReference type="InterPro" id="IPR013815">
    <property type="entry name" value="ATP_grasp_subdomain_1"/>
</dbReference>
<keyword evidence="3 10" id="KW-0436">Ligase</keyword>
<dbReference type="GO" id="GO:0006189">
    <property type="term" value="P:'de novo' IMP biosynthetic process"/>
    <property type="evidence" value="ECO:0007669"/>
    <property type="project" value="UniProtKB-UniRule"/>
</dbReference>
<dbReference type="STRING" id="682795.AciX8_3638"/>
<evidence type="ECO:0000256" key="10">
    <source>
        <dbReference type="HAMAP-Rule" id="MF_00138"/>
    </source>
</evidence>
<dbReference type="GO" id="GO:0005524">
    <property type="term" value="F:ATP binding"/>
    <property type="evidence" value="ECO:0007669"/>
    <property type="project" value="UniProtKB-UniRule"/>
</dbReference>
<dbReference type="PROSITE" id="PS50975">
    <property type="entry name" value="ATP_GRASP"/>
    <property type="match status" value="1"/>
</dbReference>
<keyword evidence="6 11" id="KW-0067">ATP-binding</keyword>
<dbReference type="GO" id="GO:0046872">
    <property type="term" value="F:metal ion binding"/>
    <property type="evidence" value="ECO:0007669"/>
    <property type="project" value="InterPro"/>
</dbReference>
<evidence type="ECO:0000256" key="4">
    <source>
        <dbReference type="ARBA" id="ARBA00022741"/>
    </source>
</evidence>
<evidence type="ECO:0000256" key="5">
    <source>
        <dbReference type="ARBA" id="ARBA00022755"/>
    </source>
</evidence>
<dbReference type="Proteomes" id="UP000007113">
    <property type="component" value="Chromosome"/>
</dbReference>
<dbReference type="AlphaFoldDB" id="G8NYG0"/>
<dbReference type="PANTHER" id="PTHR43472">
    <property type="entry name" value="PHOSPHORIBOSYLAMINE--GLYCINE LIGASE"/>
    <property type="match status" value="1"/>
</dbReference>
<organism evidence="13 14">
    <name type="scientific">Granulicella mallensis (strain ATCC BAA-1857 / DSM 23137 / MP5ACTX8)</name>
    <dbReference type="NCBI Taxonomy" id="682795"/>
    <lineage>
        <taxon>Bacteria</taxon>
        <taxon>Pseudomonadati</taxon>
        <taxon>Acidobacteriota</taxon>
        <taxon>Terriglobia</taxon>
        <taxon>Terriglobales</taxon>
        <taxon>Acidobacteriaceae</taxon>
        <taxon>Granulicella</taxon>
    </lineage>
</organism>
<evidence type="ECO:0000256" key="3">
    <source>
        <dbReference type="ARBA" id="ARBA00022598"/>
    </source>
</evidence>
<dbReference type="eggNOG" id="COG0151">
    <property type="taxonomic scope" value="Bacteria"/>
</dbReference>
<dbReference type="PANTHER" id="PTHR43472:SF1">
    <property type="entry name" value="PHOSPHORIBOSYLAMINE--GLYCINE LIGASE, CHLOROPLASTIC"/>
    <property type="match status" value="1"/>
</dbReference>
<dbReference type="GO" id="GO:0004637">
    <property type="term" value="F:phosphoribosylamine-glycine ligase activity"/>
    <property type="evidence" value="ECO:0007669"/>
    <property type="project" value="UniProtKB-UniRule"/>
</dbReference>
<dbReference type="InterPro" id="IPR020560">
    <property type="entry name" value="PRibGlycinamide_synth_C-dom"/>
</dbReference>
<name>G8NYG0_GRAMM</name>
<accession>G8NYG0</accession>
<dbReference type="UniPathway" id="UPA00074">
    <property type="reaction ID" value="UER00125"/>
</dbReference>
<dbReference type="InterPro" id="IPR037123">
    <property type="entry name" value="PRibGlycinamide_synth_C_sf"/>
</dbReference>
<evidence type="ECO:0000256" key="6">
    <source>
        <dbReference type="ARBA" id="ARBA00022840"/>
    </source>
</evidence>
<proteinExistence type="inferred from homology"/>
<dbReference type="InterPro" id="IPR000115">
    <property type="entry name" value="PRibGlycinamide_synth"/>
</dbReference>
<comment type="similarity">
    <text evidence="7 10">Belongs to the GARS family.</text>
</comment>
<dbReference type="Gene3D" id="3.30.1490.20">
    <property type="entry name" value="ATP-grasp fold, A domain"/>
    <property type="match status" value="1"/>
</dbReference>
<feature type="domain" description="ATP-grasp" evidence="12">
    <location>
        <begin position="112"/>
        <end position="321"/>
    </location>
</feature>
<dbReference type="SUPFAM" id="SSF52440">
    <property type="entry name" value="PreATP-grasp domain"/>
    <property type="match status" value="1"/>
</dbReference>
<dbReference type="OrthoDB" id="9807240at2"/>
<dbReference type="SUPFAM" id="SSF51246">
    <property type="entry name" value="Rudiment single hybrid motif"/>
    <property type="match status" value="1"/>
</dbReference>
<dbReference type="GO" id="GO:0009113">
    <property type="term" value="P:purine nucleobase biosynthetic process"/>
    <property type="evidence" value="ECO:0007669"/>
    <property type="project" value="InterPro"/>
</dbReference>
<dbReference type="SUPFAM" id="SSF56059">
    <property type="entry name" value="Glutathione synthetase ATP-binding domain-like"/>
    <property type="match status" value="1"/>
</dbReference>
<dbReference type="Pfam" id="PF01071">
    <property type="entry name" value="GARS_A"/>
    <property type="match status" value="1"/>
</dbReference>
<dbReference type="SMART" id="SM01209">
    <property type="entry name" value="GARS_A"/>
    <property type="match status" value="1"/>
</dbReference>
<dbReference type="Pfam" id="PF02844">
    <property type="entry name" value="GARS_N"/>
    <property type="match status" value="1"/>
</dbReference>
<evidence type="ECO:0000313" key="14">
    <source>
        <dbReference type="Proteomes" id="UP000007113"/>
    </source>
</evidence>
<evidence type="ECO:0000256" key="7">
    <source>
        <dbReference type="ARBA" id="ARBA00038345"/>
    </source>
</evidence>
<evidence type="ECO:0000256" key="9">
    <source>
        <dbReference type="ARBA" id="ARBA00042864"/>
    </source>
</evidence>
<dbReference type="RefSeq" id="WP_014266800.1">
    <property type="nucleotide sequence ID" value="NC_016631.1"/>
</dbReference>
<dbReference type="Pfam" id="PF02843">
    <property type="entry name" value="GARS_C"/>
    <property type="match status" value="1"/>
</dbReference>
<dbReference type="InterPro" id="IPR011054">
    <property type="entry name" value="Rudment_hybrid_motif"/>
</dbReference>
<dbReference type="SMART" id="SM01210">
    <property type="entry name" value="GARS_C"/>
    <property type="match status" value="1"/>
</dbReference>
<protein>
    <recommendedName>
        <fullName evidence="2 10">Phosphoribosylamine--glycine ligase</fullName>
        <ecNumber evidence="2 10">6.3.4.13</ecNumber>
    </recommendedName>
    <alternativeName>
        <fullName evidence="10">GARS</fullName>
    </alternativeName>
    <alternativeName>
        <fullName evidence="8 10">Glycinamide ribonucleotide synthetase</fullName>
    </alternativeName>
    <alternativeName>
        <fullName evidence="9 10">Phosphoribosylglycinamide synthetase</fullName>
    </alternativeName>
</protein>
<gene>
    <name evidence="10" type="primary">purD</name>
    <name evidence="13" type="ordered locus">AciX8_3638</name>
</gene>
<evidence type="ECO:0000256" key="1">
    <source>
        <dbReference type="ARBA" id="ARBA00005174"/>
    </source>
</evidence>
<evidence type="ECO:0000256" key="2">
    <source>
        <dbReference type="ARBA" id="ARBA00013255"/>
    </source>
</evidence>
<sequence length="440" mass="46780">MKEKILIIGSGAREHAIAVALARSPQQPELICFSGARNPGIAELCGAYGIGSITDASAVAAFAVEHTPTLAIVGPEAPLATGVADALWAAKIPVVGPTQALARIESSKGFARELLAKYNIPGNPFFQRFESLDGLEEVLGRFPNRHVIKDDGLAGGKGVKVCGDHLLSQDDSLAFCSELVESGHPFVVEEKIEGEEFSLMSFCDGETLRHMPAVQDHKRAYEGDKGPNTGGMGTYTDADHKLPFLTDADIAEAQTINERVTAALAQECGAPYQGILYGGFMVTKDGVKLIEYNARFGDPESLNLLSLLETDFVAVCRAIADQTLDQQTVSFAGEASVCKYIVPDGYPDAPRKGDAVSLPSQLPAEVTLFLSAVDVKDGELIATGSRTVAVVGRAATIAEAEVLCEQVVQQIPGPFFHRTDIGTAALIARRVEHMKSLRSA</sequence>
<keyword evidence="5 10" id="KW-0658">Purine biosynthesis</keyword>
<dbReference type="Gene3D" id="3.90.600.10">
    <property type="entry name" value="Phosphoribosylglycinamide synthetase, C-terminal domain"/>
    <property type="match status" value="1"/>
</dbReference>